<protein>
    <recommendedName>
        <fullName evidence="3">Type II/III secretion system secretin-like domain-containing protein</fullName>
    </recommendedName>
</protein>
<feature type="region of interest" description="Disordered" evidence="2">
    <location>
        <begin position="178"/>
        <end position="201"/>
    </location>
</feature>
<keyword evidence="5" id="KW-1185">Reference proteome</keyword>
<dbReference type="AlphaFoldDB" id="A0A6L6Q7Z6"/>
<comment type="similarity">
    <text evidence="1">Belongs to the bacterial secretin family.</text>
</comment>
<evidence type="ECO:0000259" key="3">
    <source>
        <dbReference type="Pfam" id="PF00263"/>
    </source>
</evidence>
<evidence type="ECO:0000313" key="4">
    <source>
        <dbReference type="EMBL" id="MTW05897.1"/>
    </source>
</evidence>
<dbReference type="EMBL" id="WNLA01000032">
    <property type="protein sequence ID" value="MTW05897.1"/>
    <property type="molecule type" value="Genomic_DNA"/>
</dbReference>
<sequence>MKNYILPLCSTILIISGCASTQVKEAIKTDYTASAQQIADATNKLQSLAPIILPVSNVPYLGRTSVAAMSDKSLPAALRSTQRRRWTTNYAFDVKTFGRMISEETGLPVDVNMPPMAQNERARTIDLSPYPAMTTKELLELALPQLGVDYEWDGTVLRLASTFTRVFEFDKSSSNAKGKMVLGKSSQSQVGTSGANSGTSGNFKSELESAITNDVDQWADTEASLKAIAGDKNVIPNKSLSVFTVTCSKTCLKEVSQFMTQANTIVTRQVHFSVMEVAIASTKTGKSAVNWNAFYQKIGATKAFSLSTPASLVQSAAGGLGIKVIDPTSPMVGSDALFQALSESSTVVDSKPYDLMALNNEATTLGNTDQQSYVSATSVVPTGVAGNPVFSQTPGYVTFGQFIQVIPTVLSGGRVIIRFGLDDTKLKQITTGQKQGEIDRVLLGALNFNNQAIVRSGATLVLSGFKRKSHKLQERGLIEGQKLGSEAGDTEITETVIMITPTVTGS</sequence>
<evidence type="ECO:0000256" key="2">
    <source>
        <dbReference type="SAM" id="MobiDB-lite"/>
    </source>
</evidence>
<dbReference type="PROSITE" id="PS51257">
    <property type="entry name" value="PROKAR_LIPOPROTEIN"/>
    <property type="match status" value="1"/>
</dbReference>
<comment type="caution">
    <text evidence="4">The sequence shown here is derived from an EMBL/GenBank/DDBJ whole genome shotgun (WGS) entry which is preliminary data.</text>
</comment>
<evidence type="ECO:0000256" key="1">
    <source>
        <dbReference type="RuleBase" id="RU004003"/>
    </source>
</evidence>
<dbReference type="RefSeq" id="WP_155442239.1">
    <property type="nucleotide sequence ID" value="NZ_WNLA01000032.1"/>
</dbReference>
<proteinExistence type="inferred from homology"/>
<organism evidence="4 5">
    <name type="scientific">Pseudoduganella ginsengisoli</name>
    <dbReference type="NCBI Taxonomy" id="1462440"/>
    <lineage>
        <taxon>Bacteria</taxon>
        <taxon>Pseudomonadati</taxon>
        <taxon>Pseudomonadota</taxon>
        <taxon>Betaproteobacteria</taxon>
        <taxon>Burkholderiales</taxon>
        <taxon>Oxalobacteraceae</taxon>
        <taxon>Telluria group</taxon>
        <taxon>Pseudoduganella</taxon>
    </lineage>
</organism>
<feature type="compositionally biased region" description="Low complexity" evidence="2">
    <location>
        <begin position="191"/>
        <end position="201"/>
    </location>
</feature>
<name>A0A6L6Q7Z6_9BURK</name>
<accession>A0A6L6Q7Z6</accession>
<reference evidence="4 5" key="1">
    <citation type="submission" date="2019-11" db="EMBL/GenBank/DDBJ databases">
        <title>Type strains purchased from KCTC, JCM and DSMZ.</title>
        <authorList>
            <person name="Lu H."/>
        </authorList>
    </citation>
    <scope>NUCLEOTIDE SEQUENCE [LARGE SCALE GENOMIC DNA]</scope>
    <source>
        <strain evidence="4 5">KCTC 42409</strain>
    </source>
</reference>
<dbReference type="GO" id="GO:0009306">
    <property type="term" value="P:protein secretion"/>
    <property type="evidence" value="ECO:0007669"/>
    <property type="project" value="InterPro"/>
</dbReference>
<dbReference type="Pfam" id="PF00263">
    <property type="entry name" value="Secretin"/>
    <property type="match status" value="1"/>
</dbReference>
<gene>
    <name evidence="4" type="ORF">GM668_27845</name>
</gene>
<dbReference type="InterPro" id="IPR004846">
    <property type="entry name" value="T2SS/T3SS_dom"/>
</dbReference>
<dbReference type="Proteomes" id="UP000484015">
    <property type="component" value="Unassembled WGS sequence"/>
</dbReference>
<dbReference type="OrthoDB" id="6638496at2"/>
<evidence type="ECO:0000313" key="5">
    <source>
        <dbReference type="Proteomes" id="UP000484015"/>
    </source>
</evidence>
<feature type="domain" description="Type II/III secretion system secretin-like" evidence="3">
    <location>
        <begin position="354"/>
        <end position="477"/>
    </location>
</feature>